<dbReference type="Proteomes" id="UP000285146">
    <property type="component" value="Unassembled WGS sequence"/>
</dbReference>
<dbReference type="EMBL" id="LKEB01000010">
    <property type="protein sequence ID" value="ROW15216.1"/>
    <property type="molecule type" value="Genomic_DNA"/>
</dbReference>
<keyword evidence="3" id="KW-1185">Reference proteome</keyword>
<comment type="caution">
    <text evidence="2">The sequence shown here is derived from an EMBL/GenBank/DDBJ whole genome shotgun (WGS) entry which is preliminary data.</text>
</comment>
<dbReference type="InParanoid" id="A0A423XGN8"/>
<evidence type="ECO:0000313" key="2">
    <source>
        <dbReference type="EMBL" id="ROW15216.1"/>
    </source>
</evidence>
<dbReference type="OrthoDB" id="5234696at2759"/>
<feature type="region of interest" description="Disordered" evidence="1">
    <location>
        <begin position="311"/>
        <end position="344"/>
    </location>
</feature>
<dbReference type="AlphaFoldDB" id="A0A423XGN8"/>
<evidence type="ECO:0000313" key="3">
    <source>
        <dbReference type="Proteomes" id="UP000285146"/>
    </source>
</evidence>
<proteinExistence type="predicted"/>
<sequence length="344" mass="38843">MTSRTSSIGEQEAYVQQYPLNIHLPFERYDHRRLAARDILVHRIISKLLYPGSKDLAEAFETHRSKENGLHNFGPIKRCDRRLAKDLELLRKMLVTCSQTEIESSLEPLRLATRCGNGLQKMLLELAQCEGANVRVTVGEEILDLVRRHYLENDDPSIRLYLQAIQPSIPSAYNSLPGLTRAKDTHAASAQQRQGIDEANRAHDEKKWYIDDVEHLRSLQKKVRTAQSLDLYDGGALLPSLRQPIMSSRAARKQYMGLESQEGGAIYHAHSRFPPGGFGFESRILHIRLILLAAEPDEGWIEMASGLRAAGQKKQEEEDGWKDADVDGHPANPLPTCSHRLGCR</sequence>
<gene>
    <name evidence="2" type="ORF">VPNG_03075</name>
</gene>
<dbReference type="STRING" id="1230097.A0A423XGN8"/>
<name>A0A423XGN8_9PEZI</name>
<feature type="compositionally biased region" description="Basic and acidic residues" evidence="1">
    <location>
        <begin position="313"/>
        <end position="328"/>
    </location>
</feature>
<organism evidence="2 3">
    <name type="scientific">Cytospora leucostoma</name>
    <dbReference type="NCBI Taxonomy" id="1230097"/>
    <lineage>
        <taxon>Eukaryota</taxon>
        <taxon>Fungi</taxon>
        <taxon>Dikarya</taxon>
        <taxon>Ascomycota</taxon>
        <taxon>Pezizomycotina</taxon>
        <taxon>Sordariomycetes</taxon>
        <taxon>Sordariomycetidae</taxon>
        <taxon>Diaporthales</taxon>
        <taxon>Cytosporaceae</taxon>
        <taxon>Cytospora</taxon>
    </lineage>
</organism>
<protein>
    <submittedName>
        <fullName evidence="2">Uncharacterized protein</fullName>
    </submittedName>
</protein>
<reference evidence="2 3" key="1">
    <citation type="submission" date="2015-09" db="EMBL/GenBank/DDBJ databases">
        <title>Host preference determinants of Valsa canker pathogens revealed by comparative genomics.</title>
        <authorList>
            <person name="Yin Z."/>
            <person name="Huang L."/>
        </authorList>
    </citation>
    <scope>NUCLEOTIDE SEQUENCE [LARGE SCALE GENOMIC DNA]</scope>
    <source>
        <strain evidence="2 3">SXYLt</strain>
    </source>
</reference>
<evidence type="ECO:0000256" key="1">
    <source>
        <dbReference type="SAM" id="MobiDB-lite"/>
    </source>
</evidence>
<accession>A0A423XGN8</accession>